<keyword evidence="2" id="KW-0732">Signal</keyword>
<accession>A0A0P8XKQ6</accession>
<keyword evidence="4" id="KW-1185">Reference proteome</keyword>
<feature type="chain" id="PRO_5006153997" evidence="2">
    <location>
        <begin position="20"/>
        <end position="110"/>
    </location>
</feature>
<evidence type="ECO:0000313" key="4">
    <source>
        <dbReference type="Proteomes" id="UP000007801"/>
    </source>
</evidence>
<feature type="compositionally biased region" description="Low complexity" evidence="1">
    <location>
        <begin position="81"/>
        <end position="97"/>
    </location>
</feature>
<evidence type="ECO:0000313" key="3">
    <source>
        <dbReference type="EMBL" id="KPU75378.1"/>
    </source>
</evidence>
<protein>
    <submittedName>
        <fullName evidence="3">Uncharacterized protein</fullName>
    </submittedName>
</protein>
<reference evidence="3 4" key="1">
    <citation type="journal article" date="2007" name="Nature">
        <title>Evolution of genes and genomes on the Drosophila phylogeny.</title>
        <authorList>
            <consortium name="Drosophila 12 Genomes Consortium"/>
            <person name="Clark A.G."/>
            <person name="Eisen M.B."/>
            <person name="Smith D.R."/>
            <person name="Bergman C.M."/>
            <person name="Oliver B."/>
            <person name="Markow T.A."/>
            <person name="Kaufman T.C."/>
            <person name="Kellis M."/>
            <person name="Gelbart W."/>
            <person name="Iyer V.N."/>
            <person name="Pollard D.A."/>
            <person name="Sackton T.B."/>
            <person name="Larracuente A.M."/>
            <person name="Singh N.D."/>
            <person name="Abad J.P."/>
            <person name="Abt D.N."/>
            <person name="Adryan B."/>
            <person name="Aguade M."/>
            <person name="Akashi H."/>
            <person name="Anderson W.W."/>
            <person name="Aquadro C.F."/>
            <person name="Ardell D.H."/>
            <person name="Arguello R."/>
            <person name="Artieri C.G."/>
            <person name="Barbash D.A."/>
            <person name="Barker D."/>
            <person name="Barsanti P."/>
            <person name="Batterham P."/>
            <person name="Batzoglou S."/>
            <person name="Begun D."/>
            <person name="Bhutkar A."/>
            <person name="Blanco E."/>
            <person name="Bosak S.A."/>
            <person name="Bradley R.K."/>
            <person name="Brand A.D."/>
            <person name="Brent M.R."/>
            <person name="Brooks A.N."/>
            <person name="Brown R.H."/>
            <person name="Butlin R.K."/>
            <person name="Caggese C."/>
            <person name="Calvi B.R."/>
            <person name="Bernardo de Carvalho A."/>
            <person name="Caspi A."/>
            <person name="Castrezana S."/>
            <person name="Celniker S.E."/>
            <person name="Chang J.L."/>
            <person name="Chapple C."/>
            <person name="Chatterji S."/>
            <person name="Chinwalla A."/>
            <person name="Civetta A."/>
            <person name="Clifton S.W."/>
            <person name="Comeron J.M."/>
            <person name="Costello J.C."/>
            <person name="Coyne J.A."/>
            <person name="Daub J."/>
            <person name="David R.G."/>
            <person name="Delcher A.L."/>
            <person name="Delehaunty K."/>
            <person name="Do C.B."/>
            <person name="Ebling H."/>
            <person name="Edwards K."/>
            <person name="Eickbush T."/>
            <person name="Evans J.D."/>
            <person name="Filipski A."/>
            <person name="Findeiss S."/>
            <person name="Freyhult E."/>
            <person name="Fulton L."/>
            <person name="Fulton R."/>
            <person name="Garcia A.C."/>
            <person name="Gardiner A."/>
            <person name="Garfield D.A."/>
            <person name="Garvin B.E."/>
            <person name="Gibson G."/>
            <person name="Gilbert D."/>
            <person name="Gnerre S."/>
            <person name="Godfrey J."/>
            <person name="Good R."/>
            <person name="Gotea V."/>
            <person name="Gravely B."/>
            <person name="Greenberg A.J."/>
            <person name="Griffiths-Jones S."/>
            <person name="Gross S."/>
            <person name="Guigo R."/>
            <person name="Gustafson E.A."/>
            <person name="Haerty W."/>
            <person name="Hahn M.W."/>
            <person name="Halligan D.L."/>
            <person name="Halpern A.L."/>
            <person name="Halter G.M."/>
            <person name="Han M.V."/>
            <person name="Heger A."/>
            <person name="Hillier L."/>
            <person name="Hinrichs A.S."/>
            <person name="Holmes I."/>
            <person name="Hoskins R.A."/>
            <person name="Hubisz M.J."/>
            <person name="Hultmark D."/>
            <person name="Huntley M.A."/>
            <person name="Jaffe D.B."/>
            <person name="Jagadeeshan S."/>
            <person name="Jeck W.R."/>
            <person name="Johnson J."/>
            <person name="Jones C.D."/>
            <person name="Jordan W.C."/>
            <person name="Karpen G.H."/>
            <person name="Kataoka E."/>
            <person name="Keightley P.D."/>
            <person name="Kheradpour P."/>
            <person name="Kirkness E.F."/>
            <person name="Koerich L.B."/>
            <person name="Kristiansen K."/>
            <person name="Kudrna D."/>
            <person name="Kulathinal R.J."/>
            <person name="Kumar S."/>
            <person name="Kwok R."/>
            <person name="Lander E."/>
            <person name="Langley C.H."/>
            <person name="Lapoint R."/>
            <person name="Lazzaro B.P."/>
            <person name="Lee S.J."/>
            <person name="Levesque L."/>
            <person name="Li R."/>
            <person name="Lin C.F."/>
            <person name="Lin M.F."/>
            <person name="Lindblad-Toh K."/>
            <person name="Llopart A."/>
            <person name="Long M."/>
            <person name="Low L."/>
            <person name="Lozovsky E."/>
            <person name="Lu J."/>
            <person name="Luo M."/>
            <person name="Machado C.A."/>
            <person name="Makalowski W."/>
            <person name="Marzo M."/>
            <person name="Matsuda M."/>
            <person name="Matzkin L."/>
            <person name="McAllister B."/>
            <person name="McBride C.S."/>
            <person name="McKernan B."/>
            <person name="McKernan K."/>
            <person name="Mendez-Lago M."/>
            <person name="Minx P."/>
            <person name="Mollenhauer M.U."/>
            <person name="Montooth K."/>
            <person name="Mount S.M."/>
            <person name="Mu X."/>
            <person name="Myers E."/>
            <person name="Negre B."/>
            <person name="Newfeld S."/>
            <person name="Nielsen R."/>
            <person name="Noor M.A."/>
            <person name="O'Grady P."/>
            <person name="Pachter L."/>
            <person name="Papaceit M."/>
            <person name="Parisi M.J."/>
            <person name="Parisi M."/>
            <person name="Parts L."/>
            <person name="Pedersen J.S."/>
            <person name="Pesole G."/>
            <person name="Phillippy A.M."/>
            <person name="Ponting C.P."/>
            <person name="Pop M."/>
            <person name="Porcelli D."/>
            <person name="Powell J.R."/>
            <person name="Prohaska S."/>
            <person name="Pruitt K."/>
            <person name="Puig M."/>
            <person name="Quesneville H."/>
            <person name="Ram K.R."/>
            <person name="Rand D."/>
            <person name="Rasmussen M.D."/>
            <person name="Reed L.K."/>
            <person name="Reenan R."/>
            <person name="Reily A."/>
            <person name="Remington K.A."/>
            <person name="Rieger T.T."/>
            <person name="Ritchie M.G."/>
            <person name="Robin C."/>
            <person name="Rogers Y.H."/>
            <person name="Rohde C."/>
            <person name="Rozas J."/>
            <person name="Rubenfield M.J."/>
            <person name="Ruiz A."/>
            <person name="Russo S."/>
            <person name="Salzberg S.L."/>
            <person name="Sanchez-Gracia A."/>
            <person name="Saranga D.J."/>
            <person name="Sato H."/>
            <person name="Schaeffer S.W."/>
            <person name="Schatz M.C."/>
            <person name="Schlenke T."/>
            <person name="Schwartz R."/>
            <person name="Segarra C."/>
            <person name="Singh R.S."/>
            <person name="Sirot L."/>
            <person name="Sirota M."/>
            <person name="Sisneros N.B."/>
            <person name="Smith C.D."/>
            <person name="Smith T.F."/>
            <person name="Spieth J."/>
            <person name="Stage D.E."/>
            <person name="Stark A."/>
            <person name="Stephan W."/>
            <person name="Strausberg R.L."/>
            <person name="Strempel S."/>
            <person name="Sturgill D."/>
            <person name="Sutton G."/>
            <person name="Sutton G.G."/>
            <person name="Tao W."/>
            <person name="Teichmann S."/>
            <person name="Tobari Y.N."/>
            <person name="Tomimura Y."/>
            <person name="Tsolas J.M."/>
            <person name="Valente V.L."/>
            <person name="Venter E."/>
            <person name="Venter J.C."/>
            <person name="Vicario S."/>
            <person name="Vieira F.G."/>
            <person name="Vilella A.J."/>
            <person name="Villasante A."/>
            <person name="Walenz B."/>
            <person name="Wang J."/>
            <person name="Wasserman M."/>
            <person name="Watts T."/>
            <person name="Wilson D."/>
            <person name="Wilson R.K."/>
            <person name="Wing R.A."/>
            <person name="Wolfner M.F."/>
            <person name="Wong A."/>
            <person name="Wong G.K."/>
            <person name="Wu C.I."/>
            <person name="Wu G."/>
            <person name="Yamamoto D."/>
            <person name="Yang H.P."/>
            <person name="Yang S.P."/>
            <person name="Yorke J.A."/>
            <person name="Yoshida K."/>
            <person name="Zdobnov E."/>
            <person name="Zhang P."/>
            <person name="Zhang Y."/>
            <person name="Zimin A.V."/>
            <person name="Baldwin J."/>
            <person name="Abdouelleil A."/>
            <person name="Abdulkadir J."/>
            <person name="Abebe A."/>
            <person name="Abera B."/>
            <person name="Abreu J."/>
            <person name="Acer S.C."/>
            <person name="Aftuck L."/>
            <person name="Alexander A."/>
            <person name="An P."/>
            <person name="Anderson E."/>
            <person name="Anderson S."/>
            <person name="Arachi H."/>
            <person name="Azer M."/>
            <person name="Bachantsang P."/>
            <person name="Barry A."/>
            <person name="Bayul T."/>
            <person name="Berlin A."/>
            <person name="Bessette D."/>
            <person name="Bloom T."/>
            <person name="Blye J."/>
            <person name="Boguslavskiy L."/>
            <person name="Bonnet C."/>
            <person name="Boukhgalter B."/>
            <person name="Bourzgui I."/>
            <person name="Brown A."/>
            <person name="Cahill P."/>
            <person name="Channer S."/>
            <person name="Cheshatsang Y."/>
            <person name="Chuda L."/>
            <person name="Citroen M."/>
            <person name="Collymore A."/>
            <person name="Cooke P."/>
            <person name="Costello M."/>
            <person name="D'Aco K."/>
            <person name="Daza R."/>
            <person name="De Haan G."/>
            <person name="DeGray S."/>
            <person name="DeMaso C."/>
            <person name="Dhargay N."/>
            <person name="Dooley K."/>
            <person name="Dooley E."/>
            <person name="Doricent M."/>
            <person name="Dorje P."/>
            <person name="Dorjee K."/>
            <person name="Dupes A."/>
            <person name="Elong R."/>
            <person name="Falk J."/>
            <person name="Farina A."/>
            <person name="Faro S."/>
            <person name="Ferguson D."/>
            <person name="Fisher S."/>
            <person name="Foley C.D."/>
            <person name="Franke A."/>
            <person name="Friedrich D."/>
            <person name="Gadbois L."/>
            <person name="Gearin G."/>
            <person name="Gearin C.R."/>
            <person name="Giannoukos G."/>
            <person name="Goode T."/>
            <person name="Graham J."/>
            <person name="Grandbois E."/>
            <person name="Grewal S."/>
            <person name="Gyaltsen K."/>
            <person name="Hafez N."/>
            <person name="Hagos B."/>
            <person name="Hall J."/>
            <person name="Henson C."/>
            <person name="Hollinger A."/>
            <person name="Honan T."/>
            <person name="Huard M.D."/>
            <person name="Hughes L."/>
            <person name="Hurhula B."/>
            <person name="Husby M.E."/>
            <person name="Kamat A."/>
            <person name="Kanga B."/>
            <person name="Kashin S."/>
            <person name="Khazanovich D."/>
            <person name="Kisner P."/>
            <person name="Lance K."/>
            <person name="Lara M."/>
            <person name="Lee W."/>
            <person name="Lennon N."/>
            <person name="Letendre F."/>
            <person name="LeVine R."/>
            <person name="Lipovsky A."/>
            <person name="Liu X."/>
            <person name="Liu J."/>
            <person name="Liu S."/>
            <person name="Lokyitsang T."/>
            <person name="Lokyitsang Y."/>
            <person name="Lubonja R."/>
            <person name="Lui A."/>
            <person name="MacDonald P."/>
            <person name="Magnisalis V."/>
            <person name="Maru K."/>
            <person name="Matthews C."/>
            <person name="McCusker W."/>
            <person name="McDonough S."/>
            <person name="Mehta T."/>
            <person name="Meldrim J."/>
            <person name="Meneus L."/>
            <person name="Mihai O."/>
            <person name="Mihalev A."/>
            <person name="Mihova T."/>
            <person name="Mittelman R."/>
            <person name="Mlenga V."/>
            <person name="Montmayeur A."/>
            <person name="Mulrain L."/>
            <person name="Navidi A."/>
            <person name="Naylor J."/>
            <person name="Negash T."/>
            <person name="Nguyen T."/>
            <person name="Nguyen N."/>
            <person name="Nicol R."/>
            <person name="Norbu C."/>
            <person name="Norbu N."/>
            <person name="Novod N."/>
            <person name="O'Neill B."/>
            <person name="Osman S."/>
            <person name="Markiewicz E."/>
            <person name="Oyono O.L."/>
            <person name="Patti C."/>
            <person name="Phunkhang P."/>
            <person name="Pierre F."/>
            <person name="Priest M."/>
            <person name="Raghuraman S."/>
            <person name="Rege F."/>
            <person name="Reyes R."/>
            <person name="Rise C."/>
            <person name="Rogov P."/>
            <person name="Ross K."/>
            <person name="Ryan E."/>
            <person name="Settipalli S."/>
            <person name="Shea T."/>
            <person name="Sherpa N."/>
            <person name="Shi L."/>
            <person name="Shih D."/>
            <person name="Sparrow T."/>
            <person name="Spaulding J."/>
            <person name="Stalker J."/>
            <person name="Stange-Thomann N."/>
            <person name="Stavropoulos S."/>
            <person name="Stone C."/>
            <person name="Strader C."/>
            <person name="Tesfaye S."/>
            <person name="Thomson T."/>
            <person name="Thoulutsang Y."/>
            <person name="Thoulutsang D."/>
            <person name="Topham K."/>
            <person name="Topping I."/>
            <person name="Tsamla T."/>
            <person name="Vassiliev H."/>
            <person name="Vo A."/>
            <person name="Wangchuk T."/>
            <person name="Wangdi T."/>
            <person name="Weiand M."/>
            <person name="Wilkinson J."/>
            <person name="Wilson A."/>
            <person name="Yadav S."/>
            <person name="Young G."/>
            <person name="Yu Q."/>
            <person name="Zembek L."/>
            <person name="Zhong D."/>
            <person name="Zimmer A."/>
            <person name="Zwirko Z."/>
            <person name="Jaffe D.B."/>
            <person name="Alvarez P."/>
            <person name="Brockman W."/>
            <person name="Butler J."/>
            <person name="Chin C."/>
            <person name="Gnerre S."/>
            <person name="Grabherr M."/>
            <person name="Kleber M."/>
            <person name="Mauceli E."/>
            <person name="MacCallum I."/>
        </authorList>
    </citation>
    <scope>NUCLEOTIDE SEQUENCE [LARGE SCALE GENOMIC DNA]</scope>
    <source>
        <strain evidence="4">Tucson 14024-0371.13</strain>
    </source>
</reference>
<gene>
    <name evidence="3" type="primary">Dana\GF22439</name>
    <name evidence="3" type="synonym">dana_GLEANR_6408</name>
    <name evidence="3" type="ORF">GF22439</name>
</gene>
<dbReference type="GeneID" id="6505100"/>
<dbReference type="EMBL" id="CH902625">
    <property type="protein sequence ID" value="KPU75378.1"/>
    <property type="molecule type" value="Genomic_DNA"/>
</dbReference>
<feature type="region of interest" description="Disordered" evidence="1">
    <location>
        <begin position="81"/>
        <end position="110"/>
    </location>
</feature>
<dbReference type="InParanoid" id="A0A0P8XKQ6"/>
<dbReference type="AlphaFoldDB" id="A0A0P8XKQ6"/>
<evidence type="ECO:0000256" key="1">
    <source>
        <dbReference type="SAM" id="MobiDB-lite"/>
    </source>
</evidence>
<organism evidence="3 4">
    <name type="scientific">Drosophila ananassae</name>
    <name type="common">Fruit fly</name>
    <dbReference type="NCBI Taxonomy" id="7217"/>
    <lineage>
        <taxon>Eukaryota</taxon>
        <taxon>Metazoa</taxon>
        <taxon>Ecdysozoa</taxon>
        <taxon>Arthropoda</taxon>
        <taxon>Hexapoda</taxon>
        <taxon>Insecta</taxon>
        <taxon>Pterygota</taxon>
        <taxon>Neoptera</taxon>
        <taxon>Endopterygota</taxon>
        <taxon>Diptera</taxon>
        <taxon>Brachycera</taxon>
        <taxon>Muscomorpha</taxon>
        <taxon>Ephydroidea</taxon>
        <taxon>Drosophilidae</taxon>
        <taxon>Drosophila</taxon>
        <taxon>Sophophora</taxon>
    </lineage>
</organism>
<feature type="signal peptide" evidence="2">
    <location>
        <begin position="1"/>
        <end position="19"/>
    </location>
</feature>
<dbReference type="Proteomes" id="UP000007801">
    <property type="component" value="Unassembled WGS sequence"/>
</dbReference>
<sequence>MQWPLATFLLALCLGRLSARPQDIGTGMMLAVGQLQQLAETGGGLRNENSVEVLGQKMNGGLNLGFGEAMQGAMQGAMTGIQGMSQGMPGMPSIPGMGRRRRSKELFQMN</sequence>
<evidence type="ECO:0000256" key="2">
    <source>
        <dbReference type="SAM" id="SignalP"/>
    </source>
</evidence>
<name>A0A0P8XKQ6_DROAN</name>
<proteinExistence type="predicted"/>
<dbReference type="KEGG" id="dan:6505100"/>
<dbReference type="OrthoDB" id="7871009at2759"/>